<accession>A0AC34QK20</accession>
<dbReference type="Proteomes" id="UP000887576">
    <property type="component" value="Unplaced"/>
</dbReference>
<organism evidence="1 2">
    <name type="scientific">Panagrolaimus sp. JU765</name>
    <dbReference type="NCBI Taxonomy" id="591449"/>
    <lineage>
        <taxon>Eukaryota</taxon>
        <taxon>Metazoa</taxon>
        <taxon>Ecdysozoa</taxon>
        <taxon>Nematoda</taxon>
        <taxon>Chromadorea</taxon>
        <taxon>Rhabditida</taxon>
        <taxon>Tylenchina</taxon>
        <taxon>Panagrolaimomorpha</taxon>
        <taxon>Panagrolaimoidea</taxon>
        <taxon>Panagrolaimidae</taxon>
        <taxon>Panagrolaimus</taxon>
    </lineage>
</organism>
<protein>
    <submittedName>
        <fullName evidence="2">Uncharacterized protein</fullName>
    </submittedName>
</protein>
<proteinExistence type="predicted"/>
<name>A0AC34QK20_9BILA</name>
<evidence type="ECO:0000313" key="2">
    <source>
        <dbReference type="WBParaSite" id="JU765_v2.g16997.t1"/>
    </source>
</evidence>
<sequence length="241" mass="27605">MDQANREISGDSNDCMPEILDLSKKLTTQITFHETVRIGEFTDKTAHLYNDDFELSYKKLPKTHVGKKDWAEIKRSERVLDLLMTRYTPRRMPYKKMDEMAVGYKGACTGEKIGKPAEKKCVSTLASIREDSDNEDAILDSEKTNVPNHRRMPNGSKKHQPMMTPKRDHKDDATQLKHEPKKIKLPKSDSSAQTRKPLFSPLLDSNNGIPLPPGLPLPSPFFNPADYFEMRLARLTTFDWL</sequence>
<dbReference type="WBParaSite" id="JU765_v2.g16997.t1">
    <property type="protein sequence ID" value="JU765_v2.g16997.t1"/>
    <property type="gene ID" value="JU765_v2.g16997"/>
</dbReference>
<reference evidence="2" key="1">
    <citation type="submission" date="2022-11" db="UniProtKB">
        <authorList>
            <consortium name="WormBaseParasite"/>
        </authorList>
    </citation>
    <scope>IDENTIFICATION</scope>
</reference>
<evidence type="ECO:0000313" key="1">
    <source>
        <dbReference type="Proteomes" id="UP000887576"/>
    </source>
</evidence>